<dbReference type="RefSeq" id="WP_168870325.1">
    <property type="nucleotide sequence ID" value="NZ_JABAIA010000001.1"/>
</dbReference>
<protein>
    <submittedName>
        <fullName evidence="8">RagB/SusD family nutrient uptake outer membrane protein</fullName>
    </submittedName>
</protein>
<dbReference type="InterPro" id="IPR012944">
    <property type="entry name" value="SusD_RagB_dom"/>
</dbReference>
<feature type="domain" description="SusD-like N-terminal" evidence="7">
    <location>
        <begin position="22"/>
        <end position="210"/>
    </location>
</feature>
<dbReference type="Proteomes" id="UP000570474">
    <property type="component" value="Unassembled WGS sequence"/>
</dbReference>
<comment type="caution">
    <text evidence="8">The sequence shown here is derived from an EMBL/GenBank/DDBJ whole genome shotgun (WGS) entry which is preliminary data.</text>
</comment>
<evidence type="ECO:0000256" key="4">
    <source>
        <dbReference type="ARBA" id="ARBA00023136"/>
    </source>
</evidence>
<evidence type="ECO:0000259" key="6">
    <source>
        <dbReference type="Pfam" id="PF07980"/>
    </source>
</evidence>
<dbReference type="Pfam" id="PF14322">
    <property type="entry name" value="SusD-like_3"/>
    <property type="match status" value="1"/>
</dbReference>
<feature type="domain" description="RagB/SusD" evidence="6">
    <location>
        <begin position="324"/>
        <end position="443"/>
    </location>
</feature>
<dbReference type="GO" id="GO:0009279">
    <property type="term" value="C:cell outer membrane"/>
    <property type="evidence" value="ECO:0007669"/>
    <property type="project" value="UniProtKB-SubCell"/>
</dbReference>
<dbReference type="InterPro" id="IPR033985">
    <property type="entry name" value="SusD-like_N"/>
</dbReference>
<organism evidence="8 9">
    <name type="scientific">Chitinophaga varians</name>
    <dbReference type="NCBI Taxonomy" id="2202339"/>
    <lineage>
        <taxon>Bacteria</taxon>
        <taxon>Pseudomonadati</taxon>
        <taxon>Bacteroidota</taxon>
        <taxon>Chitinophagia</taxon>
        <taxon>Chitinophagales</taxon>
        <taxon>Chitinophagaceae</taxon>
        <taxon>Chitinophaga</taxon>
    </lineage>
</organism>
<evidence type="ECO:0000256" key="2">
    <source>
        <dbReference type="ARBA" id="ARBA00006275"/>
    </source>
</evidence>
<evidence type="ECO:0000259" key="7">
    <source>
        <dbReference type="Pfam" id="PF14322"/>
    </source>
</evidence>
<reference evidence="8 9" key="1">
    <citation type="submission" date="2020-04" db="EMBL/GenBank/DDBJ databases">
        <authorList>
            <person name="Yin C."/>
        </authorList>
    </citation>
    <scope>NUCLEOTIDE SEQUENCE [LARGE SCALE GENOMIC DNA]</scope>
    <source>
        <strain evidence="8 9">Ae27</strain>
    </source>
</reference>
<gene>
    <name evidence="8" type="ORF">HGH92_08635</name>
</gene>
<keyword evidence="5" id="KW-0998">Cell outer membrane</keyword>
<name>A0A847RUG6_9BACT</name>
<dbReference type="InterPro" id="IPR011990">
    <property type="entry name" value="TPR-like_helical_dom_sf"/>
</dbReference>
<proteinExistence type="inferred from homology"/>
<dbReference type="PROSITE" id="PS51257">
    <property type="entry name" value="PROKAR_LIPOPROTEIN"/>
    <property type="match status" value="1"/>
</dbReference>
<dbReference type="AlphaFoldDB" id="A0A847RUG6"/>
<dbReference type="Gene3D" id="1.25.40.900">
    <property type="match status" value="1"/>
</dbReference>
<evidence type="ECO:0000256" key="5">
    <source>
        <dbReference type="ARBA" id="ARBA00023237"/>
    </source>
</evidence>
<evidence type="ECO:0000313" key="9">
    <source>
        <dbReference type="Proteomes" id="UP000570474"/>
    </source>
</evidence>
<comment type="similarity">
    <text evidence="2">Belongs to the SusD family.</text>
</comment>
<evidence type="ECO:0000256" key="3">
    <source>
        <dbReference type="ARBA" id="ARBA00022729"/>
    </source>
</evidence>
<dbReference type="SUPFAM" id="SSF48452">
    <property type="entry name" value="TPR-like"/>
    <property type="match status" value="1"/>
</dbReference>
<dbReference type="EMBL" id="JABAIA010000001">
    <property type="protein sequence ID" value="NLR64367.1"/>
    <property type="molecule type" value="Genomic_DNA"/>
</dbReference>
<accession>A0A847RUG6</accession>
<evidence type="ECO:0000256" key="1">
    <source>
        <dbReference type="ARBA" id="ARBA00004442"/>
    </source>
</evidence>
<dbReference type="Gene3D" id="2.20.20.130">
    <property type="match status" value="1"/>
</dbReference>
<keyword evidence="9" id="KW-1185">Reference proteome</keyword>
<keyword evidence="3" id="KW-0732">Signal</keyword>
<sequence length="477" mass="53872">MKKRVFLSVIILVIITGTSCKKWLDVKPRDKVIENVLLESEPGFLTALNGIYLELSSDETYGGQMTMQMTEVLGQRYNIAGGHNLYKLATYQYTDPQIQSLFSTNWSSMYKVVANINKILSVIDQKKEVFNGKHYAWIKGEALALRALVHFDLFRLYGPVYLQDSMALSLPYYTAFTTSYEPYAKGNAFIGKVLADLDAAESLLADDPVSQGYTVLKDENPEGTAWSFRNIRMNYYAVKGLKARVSLYRNDKISALKYATDVINGGGAIFPFVRLNDAIGDPRNPDRVFASELLFSIQDSRRTDRYRRYFDPSLDDKAILTAVQGRLTTEFESNTNDIRYGNTWLVPGSNQKSYRCFFKYADVENSGLRFRNLIPVIRLSEMYFIAAECAPAPAAGIGYLNTVRRNRGIVDLGGNANLITELLKEYKREFYGEGQMFFYYKRTATASVPGGTGSGTVAMTKEKYVLPVPLDESQFRN</sequence>
<evidence type="ECO:0000313" key="8">
    <source>
        <dbReference type="EMBL" id="NLR64367.1"/>
    </source>
</evidence>
<dbReference type="Pfam" id="PF07980">
    <property type="entry name" value="SusD_RagB"/>
    <property type="match status" value="1"/>
</dbReference>
<comment type="subcellular location">
    <subcellularLocation>
        <location evidence="1">Cell outer membrane</location>
    </subcellularLocation>
</comment>
<dbReference type="Gene3D" id="1.25.40.390">
    <property type="match status" value="1"/>
</dbReference>
<keyword evidence="4" id="KW-0472">Membrane</keyword>